<dbReference type="GO" id="GO:0016780">
    <property type="term" value="F:phosphotransferase activity, for other substituted phosphate groups"/>
    <property type="evidence" value="ECO:0007669"/>
    <property type="project" value="InterPro"/>
</dbReference>
<evidence type="ECO:0000256" key="3">
    <source>
        <dbReference type="SAM" id="Phobius"/>
    </source>
</evidence>
<keyword evidence="3" id="KW-0472">Membrane</keyword>
<comment type="similarity">
    <text evidence="2">Belongs to the CDP-alcohol phosphatidyltransferase class-I family.</text>
</comment>
<dbReference type="EMBL" id="CP000125">
    <property type="protein sequence ID" value="ABA53086.1"/>
    <property type="molecule type" value="Genomic_DNA"/>
</dbReference>
<keyword evidence="3" id="KW-0812">Transmembrane</keyword>
<reference evidence="4 5" key="1">
    <citation type="submission" date="2005-09" db="EMBL/GenBank/DDBJ databases">
        <authorList>
            <person name="Woods D.E."/>
            <person name="Nierman W.C."/>
        </authorList>
    </citation>
    <scope>NUCLEOTIDE SEQUENCE [LARGE SCALE GENOMIC DNA]</scope>
    <source>
        <strain evidence="4 5">1710b</strain>
    </source>
</reference>
<dbReference type="EnsemblBacteria" id="ABA53086">
    <property type="protein sequence ID" value="ABA53086"/>
    <property type="gene ID" value="BURPS1710b_A2070"/>
</dbReference>
<name>Q3JGT2_BURP1</name>
<dbReference type="AlphaFoldDB" id="Q3JGT2"/>
<dbReference type="PROSITE" id="PS00379">
    <property type="entry name" value="CDP_ALCOHOL_P_TRANSF"/>
    <property type="match status" value="1"/>
</dbReference>
<gene>
    <name evidence="4" type="ordered locus">BURPS1710b_A2070</name>
</gene>
<dbReference type="Proteomes" id="UP000002700">
    <property type="component" value="Chromosome II"/>
</dbReference>
<evidence type="ECO:0000256" key="2">
    <source>
        <dbReference type="RuleBase" id="RU003750"/>
    </source>
</evidence>
<sequence>MAARPGRGSGVASAADSRRQTLHFSFCCAQSARSSHEKAINYDSVYISPMDPRKSATHRIPSPPPRTWDARLARRLVTPLVGTPVTPNHLTTLRLLIGLAGAWCLTQPGFGWINAGALLIVLSNFVDHTDGELARISGQSSKLGHFYDLASDAFVTVALFVSMGAGVVAAGGQMAASPVLLGAVAGAAVALIFFLRMRIESFAGKAGTKQAFVGGFETEDVLYLLPVVTLLDGVEPFLLAASIGAPLFAAWVVIDYWRIVRRGAGAPNSTEIQPSK</sequence>
<organism evidence="4 5">
    <name type="scientific">Burkholderia pseudomallei (strain 1710b)</name>
    <dbReference type="NCBI Taxonomy" id="320372"/>
    <lineage>
        <taxon>Bacteria</taxon>
        <taxon>Pseudomonadati</taxon>
        <taxon>Pseudomonadota</taxon>
        <taxon>Betaproteobacteria</taxon>
        <taxon>Burkholderiales</taxon>
        <taxon>Burkholderiaceae</taxon>
        <taxon>Burkholderia</taxon>
        <taxon>pseudomallei group</taxon>
    </lineage>
</organism>
<dbReference type="Pfam" id="PF01066">
    <property type="entry name" value="CDP-OH_P_transf"/>
    <property type="match status" value="1"/>
</dbReference>
<dbReference type="Gene3D" id="1.20.120.1760">
    <property type="match status" value="1"/>
</dbReference>
<dbReference type="KEGG" id="bpm:BURPS1710b_A2070"/>
<evidence type="ECO:0000313" key="5">
    <source>
        <dbReference type="Proteomes" id="UP000002700"/>
    </source>
</evidence>
<dbReference type="InterPro" id="IPR000462">
    <property type="entry name" value="CDP-OH_P_trans"/>
</dbReference>
<proteinExistence type="inferred from homology"/>
<dbReference type="InterPro" id="IPR048254">
    <property type="entry name" value="CDP_ALCOHOL_P_TRANSF_CS"/>
</dbReference>
<dbReference type="InterPro" id="IPR043130">
    <property type="entry name" value="CDP-OH_PTrfase_TM_dom"/>
</dbReference>
<dbReference type="HOGENOM" id="CLU_097440_0_0_4"/>
<feature type="transmembrane region" description="Helical" evidence="3">
    <location>
        <begin position="149"/>
        <end position="169"/>
    </location>
</feature>
<dbReference type="GO" id="GO:0016020">
    <property type="term" value="C:membrane"/>
    <property type="evidence" value="ECO:0007669"/>
    <property type="project" value="InterPro"/>
</dbReference>
<evidence type="ECO:0000313" key="4">
    <source>
        <dbReference type="EMBL" id="ABA53086.1"/>
    </source>
</evidence>
<dbReference type="GO" id="GO:0008654">
    <property type="term" value="P:phospholipid biosynthetic process"/>
    <property type="evidence" value="ECO:0007669"/>
    <property type="project" value="InterPro"/>
</dbReference>
<feature type="transmembrane region" description="Helical" evidence="3">
    <location>
        <begin position="175"/>
        <end position="199"/>
    </location>
</feature>
<protein>
    <submittedName>
        <fullName evidence="4">Putative CDP-alcohol phosphatidyltransferase</fullName>
    </submittedName>
</protein>
<feature type="transmembrane region" description="Helical" evidence="3">
    <location>
        <begin position="237"/>
        <end position="257"/>
    </location>
</feature>
<keyword evidence="3" id="KW-1133">Transmembrane helix</keyword>
<keyword evidence="1 2" id="KW-0808">Transferase</keyword>
<accession>Q3JGT2</accession>
<evidence type="ECO:0000256" key="1">
    <source>
        <dbReference type="ARBA" id="ARBA00022679"/>
    </source>
</evidence>